<feature type="transmembrane region" description="Helical" evidence="3">
    <location>
        <begin position="196"/>
        <end position="217"/>
    </location>
</feature>
<keyword evidence="3" id="KW-0472">Membrane</keyword>
<keyword evidence="2" id="KW-0288">FMN</keyword>
<dbReference type="PANTHER" id="PTHR43278">
    <property type="entry name" value="NAD(P)H-DEPENDENT FMN-CONTAINING OXIDOREDUCTASE YWQN-RELATED"/>
    <property type="match status" value="1"/>
</dbReference>
<reference evidence="6" key="1">
    <citation type="journal article" date="2019" name="Int. J. Syst. Evol. Microbiol.">
        <title>The Global Catalogue of Microorganisms (GCM) 10K type strain sequencing project: providing services to taxonomists for standard genome sequencing and annotation.</title>
        <authorList>
            <consortium name="The Broad Institute Genomics Platform"/>
            <consortium name="The Broad Institute Genome Sequencing Center for Infectious Disease"/>
            <person name="Wu L."/>
            <person name="Ma J."/>
        </authorList>
    </citation>
    <scope>NUCLEOTIDE SEQUENCE [LARGE SCALE GENOMIC DNA]</scope>
    <source>
        <strain evidence="6">TISTR 2241</strain>
    </source>
</reference>
<dbReference type="Pfam" id="PF03358">
    <property type="entry name" value="FMN_red"/>
    <property type="match status" value="1"/>
</dbReference>
<dbReference type="InterPro" id="IPR029039">
    <property type="entry name" value="Flavoprotein-like_sf"/>
</dbReference>
<dbReference type="Gene3D" id="3.40.50.360">
    <property type="match status" value="1"/>
</dbReference>
<protein>
    <submittedName>
        <fullName evidence="5">Flavodoxin family protein</fullName>
    </submittedName>
</protein>
<keyword evidence="3" id="KW-0812">Transmembrane</keyword>
<gene>
    <name evidence="5" type="ORF">ACFSTF_09605</name>
</gene>
<feature type="domain" description="NADPH-dependent FMN reductase-like" evidence="4">
    <location>
        <begin position="2"/>
        <end position="99"/>
    </location>
</feature>
<comment type="caution">
    <text evidence="5">The sequence shown here is derived from an EMBL/GenBank/DDBJ whole genome shotgun (WGS) entry which is preliminary data.</text>
</comment>
<name>A0ABW5PRM5_9BACI</name>
<dbReference type="PANTHER" id="PTHR43278:SF4">
    <property type="entry name" value="NAD(P)H-DEPENDENT FMN-CONTAINING OXIDOREDUCTASE YWQN-RELATED"/>
    <property type="match status" value="1"/>
</dbReference>
<evidence type="ECO:0000256" key="3">
    <source>
        <dbReference type="SAM" id="Phobius"/>
    </source>
</evidence>
<proteinExistence type="predicted"/>
<evidence type="ECO:0000313" key="6">
    <source>
        <dbReference type="Proteomes" id="UP001597458"/>
    </source>
</evidence>
<accession>A0ABW5PRM5</accession>
<dbReference type="Proteomes" id="UP001597458">
    <property type="component" value="Unassembled WGS sequence"/>
</dbReference>
<dbReference type="EMBL" id="JBHUMR010000013">
    <property type="protein sequence ID" value="MFD2617557.1"/>
    <property type="molecule type" value="Genomic_DNA"/>
</dbReference>
<keyword evidence="1" id="KW-0285">Flavoprotein</keyword>
<feature type="transmembrane region" description="Helical" evidence="3">
    <location>
        <begin position="229"/>
        <end position="251"/>
    </location>
</feature>
<evidence type="ECO:0000259" key="4">
    <source>
        <dbReference type="Pfam" id="PF03358"/>
    </source>
</evidence>
<keyword evidence="6" id="KW-1185">Reference proteome</keyword>
<dbReference type="InterPro" id="IPR005025">
    <property type="entry name" value="FMN_Rdtase-like_dom"/>
</dbReference>
<organism evidence="5 6">
    <name type="scientific">Terrilactibacillus laevilacticus</name>
    <dbReference type="NCBI Taxonomy" id="1380157"/>
    <lineage>
        <taxon>Bacteria</taxon>
        <taxon>Bacillati</taxon>
        <taxon>Bacillota</taxon>
        <taxon>Bacilli</taxon>
        <taxon>Bacillales</taxon>
        <taxon>Bacillaceae</taxon>
        <taxon>Terrilactibacillus</taxon>
    </lineage>
</organism>
<evidence type="ECO:0000256" key="2">
    <source>
        <dbReference type="ARBA" id="ARBA00022643"/>
    </source>
</evidence>
<keyword evidence="3" id="KW-1133">Transmembrane helix</keyword>
<evidence type="ECO:0000256" key="1">
    <source>
        <dbReference type="ARBA" id="ARBA00022630"/>
    </source>
</evidence>
<evidence type="ECO:0000313" key="5">
    <source>
        <dbReference type="EMBL" id="MFD2617557.1"/>
    </source>
</evidence>
<dbReference type="SUPFAM" id="SSF52218">
    <property type="entry name" value="Flavoproteins"/>
    <property type="match status" value="1"/>
</dbReference>
<dbReference type="InterPro" id="IPR051796">
    <property type="entry name" value="ISF_SsuE-like"/>
</dbReference>
<dbReference type="RefSeq" id="WP_181406522.1">
    <property type="nucleotide sequence ID" value="NZ_JBHUMR010000013.1"/>
</dbReference>
<sequence>MTKVIGILGSTNTDGLTAQMLKAVLRGAEEQGCMTEMIHLSELSLQLTASGEKNDILDALSDRLVAADCLVLASPTYWGDASGLMKNFLDCMRSKLLAFNQKGETMPGDFKGKSYVLLTSCYTEKRQNRWRGVTDPTFNTMDKPLSAAGMNCLGEEISTGTYGKTILPSSKEEDCIQLGRQIPKKLYKGGFTMKRYIQLFFMLAVTVLIVMGIQRGLSSLGIMNLNNFWLNYIVFVLLTYILLSGLLRYFAVKKHKR</sequence>